<dbReference type="STRING" id="1522368.IN07_15955"/>
<sequence length="319" mass="31557">MTGTFARGLLAGAAGTTALNALTYADMLRRGRPASTVPDRTAAALADAAGVEVPGRGAERQARTTGLGALLGIGNGLGVGLLASLARAGGVRMPGPVGAVVVGAASMAATDGPTAALGVTDPRTWTSSDWAADAVPHLAYGAAVQAVVSALPTREERVLVKQRASAGLVARSLLLGTAAGCRSSLGLAAPTLTAADTGVVKKLGSLLSVGGEVYADKQPGIPARTSPAVLPARLASGAGGAGLLARRQGQNAALPVLAGAAGAAAGSFGGLAWRRWAADLMPDWQAALIEDGVAVVLALSACLPGRRRSTRLRVVTMLD</sequence>
<dbReference type="Proteomes" id="UP000029713">
    <property type="component" value="Unassembled WGS sequence"/>
</dbReference>
<reference evidence="1 2" key="1">
    <citation type="submission" date="2014-07" db="EMBL/GenBank/DDBJ databases">
        <title>Biosystematic studies on Modestobacter strains isolated from extreme hyper-arid desert soil and from historic building.</title>
        <authorList>
            <person name="Bukarasam K."/>
            <person name="Bull A."/>
            <person name="Girard G."/>
            <person name="van Wezel G."/>
            <person name="Goodfellow M."/>
        </authorList>
    </citation>
    <scope>NUCLEOTIDE SEQUENCE [LARGE SCALE GENOMIC DNA]</scope>
    <source>
        <strain evidence="1 2">KNN45-2b</strain>
    </source>
</reference>
<dbReference type="RefSeq" id="WP_036337057.1">
    <property type="nucleotide sequence ID" value="NZ_JPMX01000075.1"/>
</dbReference>
<protein>
    <recommendedName>
        <fullName evidence="3">DUF4126 domain-containing protein</fullName>
    </recommendedName>
</protein>
<dbReference type="EMBL" id="JPMX01000075">
    <property type="protein sequence ID" value="KGH45602.1"/>
    <property type="molecule type" value="Genomic_DNA"/>
</dbReference>
<keyword evidence="2" id="KW-1185">Reference proteome</keyword>
<dbReference type="OrthoDB" id="4569917at2"/>
<accession>A0A098Y559</accession>
<dbReference type="AlphaFoldDB" id="A0A098Y559"/>
<comment type="caution">
    <text evidence="1">The sequence shown here is derived from an EMBL/GenBank/DDBJ whole genome shotgun (WGS) entry which is preliminary data.</text>
</comment>
<name>A0A098Y559_9ACTN</name>
<evidence type="ECO:0000313" key="2">
    <source>
        <dbReference type="Proteomes" id="UP000029713"/>
    </source>
</evidence>
<evidence type="ECO:0008006" key="3">
    <source>
        <dbReference type="Google" id="ProtNLM"/>
    </source>
</evidence>
<evidence type="ECO:0000313" key="1">
    <source>
        <dbReference type="EMBL" id="KGH45602.1"/>
    </source>
</evidence>
<proteinExistence type="predicted"/>
<organism evidence="1 2">
    <name type="scientific">Modestobacter caceresii</name>
    <dbReference type="NCBI Taxonomy" id="1522368"/>
    <lineage>
        <taxon>Bacteria</taxon>
        <taxon>Bacillati</taxon>
        <taxon>Actinomycetota</taxon>
        <taxon>Actinomycetes</taxon>
        <taxon>Geodermatophilales</taxon>
        <taxon>Geodermatophilaceae</taxon>
        <taxon>Modestobacter</taxon>
    </lineage>
</organism>
<gene>
    <name evidence="1" type="ORF">IN07_15955</name>
</gene>